<evidence type="ECO:0000313" key="2">
    <source>
        <dbReference type="Proteomes" id="UP000769157"/>
    </source>
</evidence>
<dbReference type="GO" id="GO:0000736">
    <property type="term" value="P:double-strand break repair via single-strand annealing, removal of nonhomologous ends"/>
    <property type="evidence" value="ECO:0007669"/>
    <property type="project" value="InterPro"/>
</dbReference>
<dbReference type="Proteomes" id="UP000769157">
    <property type="component" value="Unassembled WGS sequence"/>
</dbReference>
<dbReference type="InterPro" id="IPR021624">
    <property type="entry name" value="Saw1"/>
</dbReference>
<evidence type="ECO:0000313" key="1">
    <source>
        <dbReference type="EMBL" id="KAH3660501.1"/>
    </source>
</evidence>
<reference evidence="1" key="1">
    <citation type="journal article" date="2021" name="Open Biol.">
        <title>Shared evolutionary footprints suggest mitochondrial oxidative damage underlies multiple complex I losses in fungi.</title>
        <authorList>
            <person name="Schikora-Tamarit M.A."/>
            <person name="Marcet-Houben M."/>
            <person name="Nosek J."/>
            <person name="Gabaldon T."/>
        </authorList>
    </citation>
    <scope>NUCLEOTIDE SEQUENCE</scope>
    <source>
        <strain evidence="1">CBS6075</strain>
    </source>
</reference>
<dbReference type="RefSeq" id="XP_046058204.1">
    <property type="nucleotide sequence ID" value="XM_046208444.1"/>
</dbReference>
<accession>A0A9P8T0E0</accession>
<dbReference type="OrthoDB" id="3987248at2759"/>
<dbReference type="GeneID" id="70239051"/>
<organism evidence="1 2">
    <name type="scientific">Ogataea philodendri</name>
    <dbReference type="NCBI Taxonomy" id="1378263"/>
    <lineage>
        <taxon>Eukaryota</taxon>
        <taxon>Fungi</taxon>
        <taxon>Dikarya</taxon>
        <taxon>Ascomycota</taxon>
        <taxon>Saccharomycotina</taxon>
        <taxon>Pichiomycetes</taxon>
        <taxon>Pichiales</taxon>
        <taxon>Pichiaceae</taxon>
        <taxon>Ogataea</taxon>
    </lineage>
</organism>
<dbReference type="EMBL" id="JAEUBE010000504">
    <property type="protein sequence ID" value="KAH3660501.1"/>
    <property type="molecule type" value="Genomic_DNA"/>
</dbReference>
<proteinExistence type="predicted"/>
<sequence length="187" mass="21771">MAPITSFIKIHPRYVVPVKTYVNRKEIQKNISELSLDQTTVNLSRVVRITLSNKDLRLLYEEIKLTLLPILMDYPMEHIRSISTTVSGGKMRVPISTDTWKCYLEITEAEIQELRQLLQFQDASGLVRSWLLVKDRVFKPQTEQLASFGLDQDDEEQDEKKTLRIKYRHPQILPVSLCVYVYATTKS</sequence>
<dbReference type="GO" id="GO:0070336">
    <property type="term" value="F:flap-structured DNA binding"/>
    <property type="evidence" value="ECO:0007669"/>
    <property type="project" value="InterPro"/>
</dbReference>
<protein>
    <submittedName>
        <fullName evidence="1">Uncharacterized protein</fullName>
    </submittedName>
</protein>
<keyword evidence="2" id="KW-1185">Reference proteome</keyword>
<comment type="caution">
    <text evidence="1">The sequence shown here is derived from an EMBL/GenBank/DDBJ whole genome shotgun (WGS) entry which is preliminary data.</text>
</comment>
<dbReference type="Pfam" id="PF11561">
    <property type="entry name" value="Saw1"/>
    <property type="match status" value="1"/>
</dbReference>
<dbReference type="AlphaFoldDB" id="A0A9P8T0E0"/>
<gene>
    <name evidence="1" type="ORF">OGAPHI_007087</name>
</gene>
<reference evidence="1" key="2">
    <citation type="submission" date="2021-01" db="EMBL/GenBank/DDBJ databases">
        <authorList>
            <person name="Schikora-Tamarit M.A."/>
        </authorList>
    </citation>
    <scope>NUCLEOTIDE SEQUENCE</scope>
    <source>
        <strain evidence="1">CBS6075</strain>
    </source>
</reference>
<name>A0A9P8T0E0_9ASCO</name>